<proteinExistence type="predicted"/>
<evidence type="ECO:0000313" key="2">
    <source>
        <dbReference type="EMBL" id="KAG5593522.1"/>
    </source>
</evidence>
<organism evidence="2 3">
    <name type="scientific">Solanum commersonii</name>
    <name type="common">Commerson's wild potato</name>
    <name type="synonym">Commerson's nightshade</name>
    <dbReference type="NCBI Taxonomy" id="4109"/>
    <lineage>
        <taxon>Eukaryota</taxon>
        <taxon>Viridiplantae</taxon>
        <taxon>Streptophyta</taxon>
        <taxon>Embryophyta</taxon>
        <taxon>Tracheophyta</taxon>
        <taxon>Spermatophyta</taxon>
        <taxon>Magnoliopsida</taxon>
        <taxon>eudicotyledons</taxon>
        <taxon>Gunneridae</taxon>
        <taxon>Pentapetalae</taxon>
        <taxon>asterids</taxon>
        <taxon>lamiids</taxon>
        <taxon>Solanales</taxon>
        <taxon>Solanaceae</taxon>
        <taxon>Solanoideae</taxon>
        <taxon>Solaneae</taxon>
        <taxon>Solanum</taxon>
    </lineage>
</organism>
<dbReference type="Proteomes" id="UP000824120">
    <property type="component" value="Chromosome 8"/>
</dbReference>
<name>A0A9J5Y0L8_SOLCO</name>
<protein>
    <submittedName>
        <fullName evidence="2">Uncharacterized protein</fullName>
    </submittedName>
</protein>
<reference evidence="2 3" key="1">
    <citation type="submission" date="2020-09" db="EMBL/GenBank/DDBJ databases">
        <title>De no assembly of potato wild relative species, Solanum commersonii.</title>
        <authorList>
            <person name="Cho K."/>
        </authorList>
    </citation>
    <scope>NUCLEOTIDE SEQUENCE [LARGE SCALE GENOMIC DNA]</scope>
    <source>
        <strain evidence="2">LZ3.2</strain>
        <tissue evidence="2">Leaf</tissue>
    </source>
</reference>
<evidence type="ECO:0000256" key="1">
    <source>
        <dbReference type="SAM" id="MobiDB-lite"/>
    </source>
</evidence>
<evidence type="ECO:0000313" key="3">
    <source>
        <dbReference type="Proteomes" id="UP000824120"/>
    </source>
</evidence>
<sequence length="69" mass="7955">MGFTSSGDRLTWKMGRLNGCPRKISSKIRSEFQITKKFMDYIAHENRSPKSPRTIAHENQQNGGFTHEN</sequence>
<feature type="region of interest" description="Disordered" evidence="1">
    <location>
        <begin position="44"/>
        <end position="69"/>
    </location>
</feature>
<accession>A0A9J5Y0L8</accession>
<dbReference type="EMBL" id="JACXVP010000008">
    <property type="protein sequence ID" value="KAG5593522.1"/>
    <property type="molecule type" value="Genomic_DNA"/>
</dbReference>
<comment type="caution">
    <text evidence="2">The sequence shown here is derived from an EMBL/GenBank/DDBJ whole genome shotgun (WGS) entry which is preliminary data.</text>
</comment>
<feature type="compositionally biased region" description="Polar residues" evidence="1">
    <location>
        <begin position="57"/>
        <end position="69"/>
    </location>
</feature>
<gene>
    <name evidence="2" type="ORF">H5410_044036</name>
</gene>
<keyword evidence="3" id="KW-1185">Reference proteome</keyword>
<dbReference type="AlphaFoldDB" id="A0A9J5Y0L8"/>